<dbReference type="InterPro" id="IPR045851">
    <property type="entry name" value="AMP-bd_C_sf"/>
</dbReference>
<dbReference type="FunFam" id="3.40.50.12780:FF:000012">
    <property type="entry name" value="Non-ribosomal peptide synthetase"/>
    <property type="match status" value="1"/>
</dbReference>
<feature type="domain" description="Carrier" evidence="5">
    <location>
        <begin position="2067"/>
        <end position="2142"/>
    </location>
</feature>
<gene>
    <name evidence="6" type="ORF">CVE23_07730</name>
</gene>
<dbReference type="PROSITE" id="PS00012">
    <property type="entry name" value="PHOSPHOPANTETHEINE"/>
    <property type="match status" value="1"/>
</dbReference>
<evidence type="ECO:0000256" key="4">
    <source>
        <dbReference type="ARBA" id="ARBA00022553"/>
    </source>
</evidence>
<keyword evidence="3" id="KW-0596">Phosphopantetheine</keyword>
<dbReference type="NCBIfam" id="NF003417">
    <property type="entry name" value="PRK04813.1"/>
    <property type="match status" value="2"/>
</dbReference>
<dbReference type="SUPFAM" id="SSF52777">
    <property type="entry name" value="CoA-dependent acyltransferases"/>
    <property type="match status" value="4"/>
</dbReference>
<dbReference type="PROSITE" id="PS00455">
    <property type="entry name" value="AMP_BINDING"/>
    <property type="match status" value="2"/>
</dbReference>
<dbReference type="InterPro" id="IPR000873">
    <property type="entry name" value="AMP-dep_synth/lig_dom"/>
</dbReference>
<dbReference type="InterPro" id="IPR036736">
    <property type="entry name" value="ACP-like_sf"/>
</dbReference>
<dbReference type="InterPro" id="IPR001242">
    <property type="entry name" value="Condensation_dom"/>
</dbReference>
<dbReference type="InterPro" id="IPR020806">
    <property type="entry name" value="PKS_PP-bd"/>
</dbReference>
<reference evidence="7" key="1">
    <citation type="journal article" date="2018" name="Genome Announc.">
        <title>Complete genome sequence of a Dickeya fangzhongdai type strain causing bleeding canker of pear tree trunks.</title>
        <authorList>
            <person name="Zhao Y."/>
            <person name="Tian Y."/>
            <person name="Li X."/>
            <person name="Hu B."/>
        </authorList>
    </citation>
    <scope>NUCLEOTIDE SEQUENCE [LARGE SCALE GENOMIC DNA]</scope>
    <source>
        <strain evidence="7">DSM 101947</strain>
    </source>
</reference>
<dbReference type="GO" id="GO:0043041">
    <property type="term" value="P:amino acid activation for nonribosomal peptide biosynthetic process"/>
    <property type="evidence" value="ECO:0007669"/>
    <property type="project" value="TreeGrafter"/>
</dbReference>
<dbReference type="SMART" id="SM00823">
    <property type="entry name" value="PKS_PP"/>
    <property type="match status" value="2"/>
</dbReference>
<dbReference type="CDD" id="cd19531">
    <property type="entry name" value="LCL_NRPS-like"/>
    <property type="match status" value="1"/>
</dbReference>
<dbReference type="InterPro" id="IPR023213">
    <property type="entry name" value="CAT-like_dom_sf"/>
</dbReference>
<dbReference type="GeneID" id="66564225"/>
<dbReference type="Gene3D" id="1.10.1200.10">
    <property type="entry name" value="ACP-like"/>
    <property type="match status" value="2"/>
</dbReference>
<dbReference type="GO" id="GO:0005829">
    <property type="term" value="C:cytosol"/>
    <property type="evidence" value="ECO:0007669"/>
    <property type="project" value="TreeGrafter"/>
</dbReference>
<dbReference type="Gene3D" id="3.30.559.30">
    <property type="entry name" value="Nonribosomal peptide synthetase, condensation domain"/>
    <property type="match status" value="2"/>
</dbReference>
<dbReference type="Gene3D" id="3.30.300.30">
    <property type="match status" value="2"/>
</dbReference>
<dbReference type="CDD" id="cd12117">
    <property type="entry name" value="A_NRPS_Srf_like"/>
    <property type="match status" value="1"/>
</dbReference>
<comment type="cofactor">
    <cofactor evidence="1">
        <name>pantetheine 4'-phosphate</name>
        <dbReference type="ChEBI" id="CHEBI:47942"/>
    </cofactor>
</comment>
<keyword evidence="4" id="KW-0597">Phosphoprotein</keyword>
<dbReference type="FunFam" id="1.10.1200.10:FF:000005">
    <property type="entry name" value="Nonribosomal peptide synthetase 1"/>
    <property type="match status" value="1"/>
</dbReference>
<dbReference type="InterPro" id="IPR009081">
    <property type="entry name" value="PP-bd_ACP"/>
</dbReference>
<dbReference type="Pfam" id="PF00668">
    <property type="entry name" value="Condensation"/>
    <property type="match status" value="2"/>
</dbReference>
<dbReference type="SUPFAM" id="SSF56801">
    <property type="entry name" value="Acetyl-CoA synthetase-like"/>
    <property type="match status" value="2"/>
</dbReference>
<evidence type="ECO:0000256" key="2">
    <source>
        <dbReference type="ARBA" id="ARBA00006432"/>
    </source>
</evidence>
<dbReference type="PANTHER" id="PTHR45527">
    <property type="entry name" value="NONRIBOSOMAL PEPTIDE SYNTHETASE"/>
    <property type="match status" value="1"/>
</dbReference>
<evidence type="ECO:0000259" key="5">
    <source>
        <dbReference type="PROSITE" id="PS50075"/>
    </source>
</evidence>
<evidence type="ECO:0000313" key="7">
    <source>
        <dbReference type="Proteomes" id="UP000231901"/>
    </source>
</evidence>
<sequence length="2173" mass="245628">MQETFFQHPASLAQKRLWLLQQLEPQSANYHIPTLLELNGPVDRAALQQSVDWLAARHESFRTDFAFEQDVLWQRCHQHCALPVDWVDVSDCDDAQQQQRVAAERDKNIDLHQGPLARFTLFDCGEQRYLLLMVLHHIISDGWSAGIISRELAEGYNAARRGEALTRPELDIQYIDYTAWQQEEMAQESYRQSLRWWTERLRGIEPIAFPTDHARPARISTRGKTLGFRLPGELSRKLAQLARQRNNTLYSTLLSAFYLLLHRYSGQTDLAVGTPVAGRGQLALESVVGFFVNTLVYRIDLDREQRFDQLQQQVFETVLAGLEHQQVSFDRLVEAINPPRDLSYSPLFQIMFSFDEYEQSQWRFDGIDSQPRVTLGEHAKYDLTLSMEKQGDELLGAFEYSTDLFDDDTIARLSRNFMFLLSEIVAQPEAPLRAYQCVTPEEKALLLNDWQRERERHPVTATLHQQFERQAARRPQAVALSGENGLRVSYRQLNQRANQLAHYLLKMKAQPGEHPSRVGLCLERDDNTLVAILAILKAGMTYVPIDSSHAQARIHYYVQDAGLNWVIGGEPFRHLFAGSDADFISLDNEAGLIATMPETNPEVAVTPDDLAYIIYTSGSTGNPKGVEIPHANVLRLFSASERHFQFSEADVWTLFHSCAFDFSVWEIWGALLYGARLSVVPYWVTRTPARFRQWLDDERVTVLNQTPSALYQLIAADSQAPGRCDSLRYIVLGGEALEPASLRAWFDKYGDDQPEIINMYGITETTVHVTWRKITQTDAQQGGKSPIGVALDDLRIYLLDAQRNLVPLGAIGEMYVGGAGVARGYLHRPELTAERFIPLRDIFPPDPLSQDPLPQHQRGERVYRSGDLARFHADGSLEYLGRSDHQVKIRGFRIELGEIETTLKRLPQVEQAIVLAQRDEQQQTRLAAYVVSDESCTTEMLRAGLKETLPDYMLPSVFHFLETLPLTTNGKIDRAALLALQQDRPQLASEFVAARTEVERRLVDLWRQALQLDAIGVHDNFFALGGDSLRGVQLVGRANDLDWNLSLVDLFQHQTIAELATLIEQTLSGQRGGVARTEPFSLISAQDRARLPDEVVDAYPLSRMQAGMFYHMQLTPDANVYHCTGTSHLRLSRPFDQQAFRQSVQEAVARHDVLRTAFDLENYSQPLQLVLRHAELPIVFEDLRHLSADEQEARIKALLESERVTPFDLLNPTLLRFFIYLRDDTSFQFTLTECHPVYDGWSYHSLIVEIFNRYAALTGVKDWLPDAKTGIEYRDFIAQEQRLINDPLQQQWWQEKLADCTLLKLPRKAGAQGYADIPPRLRSISLTLDAEVYKGIRRLMANLAVPMKSVLLSAHLKVMSLFSGENDVLTGIPTNGRPEAKGGDQLYGLFLNILPFRQQLTENSWGELIRQTFANESGMMPYRSFPLADIQRHFGPQPLLDEVLFNYMDFHVYERLLPELGFEVASNLNSDAVHEGTHFALNVHFQHYTLTSSLVSNQVSIQLDYNENLLSHEQVRHMADCYRAVFRAMVSDEQAIHTRQSFLTDAQRAQVAAFSHGKPGYQGTDTLAALFAEQVARQPDATAVILDERRLSYRQLDGHTTQLAHWLARQGVKKGDRVGLWLGRSIELVAAILALTKLEAVYVPLNKEDPLARRHEQLQDANCVLMLARQGDEAQVQQTPVPVLYLGEQGPWLSMPHTALPVSAYNALPAYVMYTSGSTGKAKGVLIGQRGILRLVREVDYVELEPYQRFLMLAAVSFDASTLEMWGPLLNGGAIVIYPHDGVDIPRLSQLIQQHEVECLFLTTSLFNLLVDEQPQALQGVRQLLSGGEAMSASHAARIQALYPQLELVNGYGPTENTTFTTCYRYRADAVNDAQGIPIGRPNPGNEVLILDRFMQPVPVGTPGELYIGGDGLALDYLNQRELYDRLFVAHPQQPGRRLYKTGDRGRWLEDGNIEYLGRLDNQNKIRGYRIELGEIESVLCQHPGIERAAAVVVSDGPKKQIVACVVRLADSQPDSHALRTFLLERLPRYMVPGRFSFVDSLPLTMNGKLDVASLKQSLQAPVTLKPQSDPLVGTIQAVWAEVLSIPLPDQQENFFDLGGDSLLLARVHLKLVAIGFPQLSVLDLLNFTTIEQLVQHIRGNKAAQTRDRQQVESSIQEGRRRLSALQAKRSMG</sequence>
<dbReference type="NCBIfam" id="TIGR01733">
    <property type="entry name" value="AA-adenyl-dom"/>
    <property type="match status" value="2"/>
</dbReference>
<dbReference type="InterPro" id="IPR025110">
    <property type="entry name" value="AMP-bd_C"/>
</dbReference>
<dbReference type="InterPro" id="IPR020845">
    <property type="entry name" value="AMP-binding_CS"/>
</dbReference>
<dbReference type="Pfam" id="PF00501">
    <property type="entry name" value="AMP-binding"/>
    <property type="match status" value="2"/>
</dbReference>
<dbReference type="EMBL" id="CP025003">
    <property type="protein sequence ID" value="ATZ93871.1"/>
    <property type="molecule type" value="Genomic_DNA"/>
</dbReference>
<dbReference type="InterPro" id="IPR006162">
    <property type="entry name" value="Ppantetheine_attach_site"/>
</dbReference>
<evidence type="ECO:0000313" key="6">
    <source>
        <dbReference type="EMBL" id="ATZ93871.1"/>
    </source>
</evidence>
<dbReference type="Gene3D" id="2.30.38.10">
    <property type="entry name" value="Luciferase, Domain 3"/>
    <property type="match status" value="1"/>
</dbReference>
<dbReference type="InterPro" id="IPR042099">
    <property type="entry name" value="ANL_N_sf"/>
</dbReference>
<dbReference type="RefSeq" id="WP_100849230.1">
    <property type="nucleotide sequence ID" value="NZ_BMJF01000008.1"/>
</dbReference>
<dbReference type="InterPro" id="IPR010071">
    <property type="entry name" value="AA_adenyl_dom"/>
</dbReference>
<proteinExistence type="inferred from homology"/>
<dbReference type="KEGG" id="dfn:CVE23_07730"/>
<protein>
    <submittedName>
        <fullName evidence="6">Non-ribosomal peptide synthetase</fullName>
    </submittedName>
</protein>
<dbReference type="CDD" id="cd17643">
    <property type="entry name" value="A_NRPS_Cytc1-like"/>
    <property type="match status" value="1"/>
</dbReference>
<dbReference type="GO" id="GO:0031177">
    <property type="term" value="F:phosphopantetheine binding"/>
    <property type="evidence" value="ECO:0007669"/>
    <property type="project" value="InterPro"/>
</dbReference>
<dbReference type="Proteomes" id="UP000231901">
    <property type="component" value="Chromosome"/>
</dbReference>
<dbReference type="PROSITE" id="PS50075">
    <property type="entry name" value="CARRIER"/>
    <property type="match status" value="2"/>
</dbReference>
<dbReference type="Pfam" id="PF00550">
    <property type="entry name" value="PP-binding"/>
    <property type="match status" value="2"/>
</dbReference>
<organism evidence="6 7">
    <name type="scientific">Dickeya fangzhongdai</name>
    <dbReference type="NCBI Taxonomy" id="1778540"/>
    <lineage>
        <taxon>Bacteria</taxon>
        <taxon>Pseudomonadati</taxon>
        <taxon>Pseudomonadota</taxon>
        <taxon>Gammaproteobacteria</taxon>
        <taxon>Enterobacterales</taxon>
        <taxon>Pectobacteriaceae</taxon>
        <taxon>Dickeya</taxon>
    </lineage>
</organism>
<dbReference type="FunFam" id="3.30.300.30:FF:000010">
    <property type="entry name" value="Enterobactin synthetase component F"/>
    <property type="match status" value="1"/>
</dbReference>
<dbReference type="Gene3D" id="3.30.559.10">
    <property type="entry name" value="Chloramphenicol acetyltransferase-like domain"/>
    <property type="match status" value="2"/>
</dbReference>
<dbReference type="Gene3D" id="3.40.50.980">
    <property type="match status" value="2"/>
</dbReference>
<dbReference type="SUPFAM" id="SSF47336">
    <property type="entry name" value="ACP-like"/>
    <property type="match status" value="2"/>
</dbReference>
<dbReference type="FunFam" id="3.40.50.980:FF:000002">
    <property type="entry name" value="Enterobactin synthetase component F"/>
    <property type="match status" value="1"/>
</dbReference>
<feature type="domain" description="Carrier" evidence="5">
    <location>
        <begin position="993"/>
        <end position="1067"/>
    </location>
</feature>
<name>A0A2K8QK60_9GAMM</name>
<evidence type="ECO:0000256" key="1">
    <source>
        <dbReference type="ARBA" id="ARBA00001957"/>
    </source>
</evidence>
<accession>A0A2K8QK60</accession>
<evidence type="ECO:0000256" key="3">
    <source>
        <dbReference type="ARBA" id="ARBA00022450"/>
    </source>
</evidence>
<dbReference type="GO" id="GO:0003824">
    <property type="term" value="F:catalytic activity"/>
    <property type="evidence" value="ECO:0007669"/>
    <property type="project" value="InterPro"/>
</dbReference>
<comment type="similarity">
    <text evidence="2">Belongs to the ATP-dependent AMP-binding enzyme family.</text>
</comment>
<keyword evidence="7" id="KW-1185">Reference proteome</keyword>
<dbReference type="GO" id="GO:0044550">
    <property type="term" value="P:secondary metabolite biosynthetic process"/>
    <property type="evidence" value="ECO:0007669"/>
    <property type="project" value="UniProtKB-ARBA"/>
</dbReference>
<dbReference type="PANTHER" id="PTHR45527:SF14">
    <property type="entry name" value="PLIPASTATIN SYNTHASE SUBUNIT B"/>
    <property type="match status" value="1"/>
</dbReference>
<dbReference type="Pfam" id="PF13193">
    <property type="entry name" value="AMP-binding_C"/>
    <property type="match status" value="2"/>
</dbReference>
<dbReference type="Gene3D" id="3.40.50.12780">
    <property type="entry name" value="N-terminal domain of ligase-like"/>
    <property type="match status" value="1"/>
</dbReference>
<dbReference type="FunFam" id="3.40.50.980:FF:000001">
    <property type="entry name" value="Non-ribosomal peptide synthetase"/>
    <property type="match status" value="1"/>
</dbReference>